<dbReference type="Proteomes" id="UP000216188">
    <property type="component" value="Unassembled WGS sequence"/>
</dbReference>
<evidence type="ECO:0000313" key="1">
    <source>
        <dbReference type="EMBL" id="OYR27410.1"/>
    </source>
</evidence>
<dbReference type="EMBL" id="NNRM01000017">
    <property type="protein sequence ID" value="OYR27410.1"/>
    <property type="molecule type" value="Genomic_DNA"/>
</dbReference>
<sequence>MHVVAHRGLYGSGVVHHFSLRGAASFALQAWLFHACKLFMLLLL</sequence>
<protein>
    <submittedName>
        <fullName evidence="1">Uncharacterized protein</fullName>
    </submittedName>
</protein>
<keyword evidence="2" id="KW-1185">Reference proteome</keyword>
<reference evidence="1 2" key="1">
    <citation type="submission" date="2017-07" db="EMBL/GenBank/DDBJ databases">
        <title>Phylogenetic study on the rhizospheric bacterium Ochrobactrum sp. A44.</title>
        <authorList>
            <person name="Krzyzanowska D.M."/>
            <person name="Ossowicki A."/>
            <person name="Rajewska M."/>
            <person name="Maciag T."/>
            <person name="Kaczynski Z."/>
            <person name="Czerwicka M."/>
            <person name="Jafra S."/>
        </authorList>
    </citation>
    <scope>NUCLEOTIDE SEQUENCE [LARGE SCALE GENOMIC DNA]</scope>
    <source>
        <strain evidence="1 2">CCUG 30717</strain>
    </source>
</reference>
<name>A0A256GKE9_9HYPH</name>
<comment type="caution">
    <text evidence="1">The sequence shown here is derived from an EMBL/GenBank/DDBJ whole genome shotgun (WGS) entry which is preliminary data.</text>
</comment>
<dbReference type="AlphaFoldDB" id="A0A256GKE9"/>
<evidence type="ECO:0000313" key="2">
    <source>
        <dbReference type="Proteomes" id="UP000216188"/>
    </source>
</evidence>
<organism evidence="1 2">
    <name type="scientific">Brucella pseudogrignonensis</name>
    <dbReference type="NCBI Taxonomy" id="419475"/>
    <lineage>
        <taxon>Bacteria</taxon>
        <taxon>Pseudomonadati</taxon>
        <taxon>Pseudomonadota</taxon>
        <taxon>Alphaproteobacteria</taxon>
        <taxon>Hyphomicrobiales</taxon>
        <taxon>Brucellaceae</taxon>
        <taxon>Brucella/Ochrobactrum group</taxon>
        <taxon>Brucella</taxon>
    </lineage>
</organism>
<accession>A0A256GKE9</accession>
<proteinExistence type="predicted"/>
<gene>
    <name evidence="1" type="ORF">CEV34_1866</name>
</gene>